<dbReference type="KEGG" id="mcui:G8O30_05700"/>
<dbReference type="Proteomes" id="UP000593626">
    <property type="component" value="Chromosome"/>
</dbReference>
<dbReference type="AlphaFoldDB" id="A0A7S8CAP4"/>
<protein>
    <submittedName>
        <fullName evidence="1">Uncharacterized protein</fullName>
    </submittedName>
</protein>
<evidence type="ECO:0000313" key="1">
    <source>
        <dbReference type="EMBL" id="QPC46495.1"/>
    </source>
</evidence>
<dbReference type="EMBL" id="CP049742">
    <property type="protein sequence ID" value="QPC46495.1"/>
    <property type="molecule type" value="Genomic_DNA"/>
</dbReference>
<organism evidence="1 2">
    <name type="scientific">Mangrovibacillus cuniculi</name>
    <dbReference type="NCBI Taxonomy" id="2593652"/>
    <lineage>
        <taxon>Bacteria</taxon>
        <taxon>Bacillati</taxon>
        <taxon>Bacillota</taxon>
        <taxon>Bacilli</taxon>
        <taxon>Bacillales</taxon>
        <taxon>Bacillaceae</taxon>
        <taxon>Mangrovibacillus</taxon>
    </lineage>
</organism>
<reference evidence="1 2" key="1">
    <citation type="submission" date="2019-07" db="EMBL/GenBank/DDBJ databases">
        <title>Genome sequence of 2 isolates from Red Sea Mangroves.</title>
        <authorList>
            <person name="Sefrji F."/>
            <person name="Michoud G."/>
            <person name="Merlino G."/>
            <person name="Daffonchio D."/>
        </authorList>
    </citation>
    <scope>NUCLEOTIDE SEQUENCE [LARGE SCALE GENOMIC DNA]</scope>
    <source>
        <strain evidence="1 2">R1DC41</strain>
    </source>
</reference>
<accession>A0A7S8CAP4</accession>
<keyword evidence="2" id="KW-1185">Reference proteome</keyword>
<sequence>MKRKLLLFALGLVTITGLAFVVPSTLSNQDEPLDNQDIEKFRKESFTLAEEQLSSAKDQFFILSYKVDEITLHEGKPVAATVTAYTFLVYHMQSSILTKSLQG</sequence>
<proteinExistence type="predicted"/>
<evidence type="ECO:0000313" key="2">
    <source>
        <dbReference type="Proteomes" id="UP000593626"/>
    </source>
</evidence>
<gene>
    <name evidence="1" type="ORF">G8O30_05700</name>
</gene>
<dbReference type="RefSeq" id="WP_239674017.1">
    <property type="nucleotide sequence ID" value="NZ_CP049742.1"/>
</dbReference>
<name>A0A7S8CAP4_9BACI</name>